<dbReference type="Gene3D" id="1.10.150.240">
    <property type="entry name" value="Putative phosphatase, domain 2"/>
    <property type="match status" value="1"/>
</dbReference>
<organism evidence="1 2">
    <name type="scientific">Pediococcus acidilactici</name>
    <dbReference type="NCBI Taxonomy" id="1254"/>
    <lineage>
        <taxon>Bacteria</taxon>
        <taxon>Bacillati</taxon>
        <taxon>Bacillota</taxon>
        <taxon>Bacilli</taxon>
        <taxon>Lactobacillales</taxon>
        <taxon>Lactobacillaceae</taxon>
        <taxon>Pediococcus</taxon>
        <taxon>Pediococcus acidilactici group</taxon>
    </lineage>
</organism>
<dbReference type="NCBIfam" id="TIGR01549">
    <property type="entry name" value="HAD-SF-IA-v1"/>
    <property type="match status" value="1"/>
</dbReference>
<comment type="caution">
    <text evidence="1">The sequence shown here is derived from an EMBL/GenBank/DDBJ whole genome shotgun (WGS) entry which is preliminary data.</text>
</comment>
<evidence type="ECO:0000313" key="1">
    <source>
        <dbReference type="EMBL" id="MDV2910713.1"/>
    </source>
</evidence>
<dbReference type="EMBL" id="JAWJAX010000002">
    <property type="protein sequence ID" value="MDV2910713.1"/>
    <property type="molecule type" value="Genomic_DNA"/>
</dbReference>
<dbReference type="InterPro" id="IPR036412">
    <property type="entry name" value="HAD-like_sf"/>
</dbReference>
<gene>
    <name evidence="1" type="ORF">R0H03_02355</name>
</gene>
<dbReference type="Gene3D" id="3.40.50.1000">
    <property type="entry name" value="HAD superfamily/HAD-like"/>
    <property type="match status" value="1"/>
</dbReference>
<dbReference type="InterPro" id="IPR050155">
    <property type="entry name" value="HAD-like_hydrolase_sf"/>
</dbReference>
<dbReference type="SFLD" id="SFLDS00003">
    <property type="entry name" value="Haloacid_Dehalogenase"/>
    <property type="match status" value="1"/>
</dbReference>
<accession>A0AAW8YLM4</accession>
<dbReference type="InterPro" id="IPR006439">
    <property type="entry name" value="HAD-SF_hydro_IA"/>
</dbReference>
<dbReference type="InterPro" id="IPR023214">
    <property type="entry name" value="HAD_sf"/>
</dbReference>
<sequence>MDIFYDFDGTLFNTYPVMVAAFVDAAQQAGVTVNPQLVYEQMRQHSLGFAIKTTAKANGLDANQFKRVFREIETPRLIEAQPFFDVKELLAQITAQGGHNFLLTHRNQAAIDLLQRYGLRDYFTDFVTGDQDFPRKPNPASLNYLITKHHVNQKAAYMIGDRNLDIDAAHHAAIKGILFDPDQLIDVTSAPKFTTTNFAAIRDYLAK</sequence>
<dbReference type="InterPro" id="IPR023198">
    <property type="entry name" value="PGP-like_dom2"/>
</dbReference>
<dbReference type="PANTHER" id="PTHR43434:SF25">
    <property type="entry name" value="PHOSPHOGLYCOLATE PHOSPHATASE"/>
    <property type="match status" value="1"/>
</dbReference>
<name>A0AAW8YLM4_PEDAC</name>
<dbReference type="PANTHER" id="PTHR43434">
    <property type="entry name" value="PHOSPHOGLYCOLATE PHOSPHATASE"/>
    <property type="match status" value="1"/>
</dbReference>
<proteinExistence type="predicted"/>
<dbReference type="SFLD" id="SFLDG01129">
    <property type="entry name" value="C1.5:_HAD__Beta-PGM__Phosphata"/>
    <property type="match status" value="1"/>
</dbReference>
<evidence type="ECO:0000313" key="2">
    <source>
        <dbReference type="Proteomes" id="UP001280415"/>
    </source>
</evidence>
<dbReference type="GO" id="GO:0006281">
    <property type="term" value="P:DNA repair"/>
    <property type="evidence" value="ECO:0007669"/>
    <property type="project" value="TreeGrafter"/>
</dbReference>
<dbReference type="SUPFAM" id="SSF56784">
    <property type="entry name" value="HAD-like"/>
    <property type="match status" value="1"/>
</dbReference>
<reference evidence="1" key="2">
    <citation type="submission" date="2023-10" db="EMBL/GenBank/DDBJ databases">
        <authorList>
            <person name="Khurajog B."/>
        </authorList>
    </citation>
    <scope>NUCLEOTIDE SEQUENCE</scope>
    <source>
        <strain evidence="1">BF14</strain>
    </source>
</reference>
<dbReference type="RefSeq" id="WP_317051945.1">
    <property type="nucleotide sequence ID" value="NZ_CP140878.1"/>
</dbReference>
<keyword evidence="1" id="KW-0378">Hydrolase</keyword>
<reference evidence="1" key="1">
    <citation type="journal article" date="2023" name="PeerJ">
        <title>Selection and evaluation of lactic acid bacteria from chicken feces in Thailand as potential probiotics.</title>
        <authorList>
            <person name="Khurajog B."/>
            <person name="Disastra Y."/>
            <person name="Lawwyne L.D."/>
            <person name="Sirichokchatchawan W."/>
            <person name="Niyomtham W."/>
            <person name="Yindee J."/>
            <person name="Hampson D.J."/>
            <person name="Prapasarakul N."/>
        </authorList>
    </citation>
    <scope>NUCLEOTIDE SEQUENCE</scope>
    <source>
        <strain evidence="1">BF14</strain>
    </source>
</reference>
<dbReference type="GO" id="GO:0005829">
    <property type="term" value="C:cytosol"/>
    <property type="evidence" value="ECO:0007669"/>
    <property type="project" value="TreeGrafter"/>
</dbReference>
<dbReference type="Pfam" id="PF13419">
    <property type="entry name" value="HAD_2"/>
    <property type="match status" value="1"/>
</dbReference>
<dbReference type="AlphaFoldDB" id="A0AAW8YLM4"/>
<dbReference type="InterPro" id="IPR041492">
    <property type="entry name" value="HAD_2"/>
</dbReference>
<protein>
    <submittedName>
        <fullName evidence="1">HAD-IA family hydrolase</fullName>
    </submittedName>
</protein>
<dbReference type="GO" id="GO:0008967">
    <property type="term" value="F:phosphoglycolate phosphatase activity"/>
    <property type="evidence" value="ECO:0007669"/>
    <property type="project" value="TreeGrafter"/>
</dbReference>
<dbReference type="Proteomes" id="UP001280415">
    <property type="component" value="Unassembled WGS sequence"/>
</dbReference>